<comment type="caution">
    <text evidence="1">The sequence shown here is derived from an EMBL/GenBank/DDBJ whole genome shotgun (WGS) entry which is preliminary data.</text>
</comment>
<proteinExistence type="predicted"/>
<dbReference type="EMBL" id="JBANRG010000013">
    <property type="protein sequence ID" value="KAK7461426.1"/>
    <property type="molecule type" value="Genomic_DNA"/>
</dbReference>
<keyword evidence="2" id="KW-1185">Reference proteome</keyword>
<accession>A0ABR1JM77</accession>
<dbReference type="Proteomes" id="UP001498398">
    <property type="component" value="Unassembled WGS sequence"/>
</dbReference>
<protein>
    <submittedName>
        <fullName evidence="1">Uncharacterized protein</fullName>
    </submittedName>
</protein>
<reference evidence="1 2" key="1">
    <citation type="submission" date="2024-01" db="EMBL/GenBank/DDBJ databases">
        <title>A draft genome for the cacao thread blight pathogen Marasmiellus scandens.</title>
        <authorList>
            <person name="Baruah I.K."/>
            <person name="Leung J."/>
            <person name="Bukari Y."/>
            <person name="Amoako-Attah I."/>
            <person name="Meinhardt L.W."/>
            <person name="Bailey B.A."/>
            <person name="Cohen S.P."/>
        </authorList>
    </citation>
    <scope>NUCLEOTIDE SEQUENCE [LARGE SCALE GENOMIC DNA]</scope>
    <source>
        <strain evidence="1 2">GH-19</strain>
    </source>
</reference>
<name>A0ABR1JM77_9AGAR</name>
<gene>
    <name evidence="1" type="ORF">VKT23_008604</name>
</gene>
<evidence type="ECO:0000313" key="1">
    <source>
        <dbReference type="EMBL" id="KAK7461426.1"/>
    </source>
</evidence>
<organism evidence="1 2">
    <name type="scientific">Marasmiellus scandens</name>
    <dbReference type="NCBI Taxonomy" id="2682957"/>
    <lineage>
        <taxon>Eukaryota</taxon>
        <taxon>Fungi</taxon>
        <taxon>Dikarya</taxon>
        <taxon>Basidiomycota</taxon>
        <taxon>Agaricomycotina</taxon>
        <taxon>Agaricomycetes</taxon>
        <taxon>Agaricomycetidae</taxon>
        <taxon>Agaricales</taxon>
        <taxon>Marasmiineae</taxon>
        <taxon>Omphalotaceae</taxon>
        <taxon>Marasmiellus</taxon>
    </lineage>
</organism>
<evidence type="ECO:0000313" key="2">
    <source>
        <dbReference type="Proteomes" id="UP001498398"/>
    </source>
</evidence>
<sequence>MKTGIHVITNFGFEMPIRSEVVNLFGTVANFESQYSLSKQHLGEFCRQKL</sequence>